<name>A0ACC2SVA0_9FUNG</name>
<protein>
    <submittedName>
        <fullName evidence="1">Transcription elongation factor TFIIS</fullName>
    </submittedName>
</protein>
<dbReference type="Proteomes" id="UP001165960">
    <property type="component" value="Unassembled WGS sequence"/>
</dbReference>
<gene>
    <name evidence="1" type="primary">tfs1_3</name>
    <name evidence="1" type="ORF">DSO57_1011969</name>
</gene>
<proteinExistence type="predicted"/>
<sequence>MLKSNTAMSDSEAIKELKSARKHLAQSVEVGDASEIITTLKQIIKVDVNESILRNTGIGLYVNKLRSQLNKECAELAKKAIMKWKADVQRSSKPPSKAPSVSSAGASKPSTPAAQAKPSNEKPTRSAVAKSRPPERTPKSDAIFYPDFEDEYREKIFGVMYSALALKNDIDGNVLMPLALEIEKTVFENAGGINDEYKKHIATLNFNLRDLKNPELNERVISKSLPISKLCVMSSTELASETKKKQLEDMKKESLFKSQGASAAAAETDAFRCGKCKQRKTTYYQKQIRSADEPMTTFVTCVNCDHRWKFS</sequence>
<organism evidence="1 2">
    <name type="scientific">Entomophthora muscae</name>
    <dbReference type="NCBI Taxonomy" id="34485"/>
    <lineage>
        <taxon>Eukaryota</taxon>
        <taxon>Fungi</taxon>
        <taxon>Fungi incertae sedis</taxon>
        <taxon>Zoopagomycota</taxon>
        <taxon>Entomophthoromycotina</taxon>
        <taxon>Entomophthoromycetes</taxon>
        <taxon>Entomophthorales</taxon>
        <taxon>Entomophthoraceae</taxon>
        <taxon>Entomophthora</taxon>
    </lineage>
</organism>
<keyword evidence="2" id="KW-1185">Reference proteome</keyword>
<accession>A0ACC2SVA0</accession>
<evidence type="ECO:0000313" key="1">
    <source>
        <dbReference type="EMBL" id="KAJ9066194.1"/>
    </source>
</evidence>
<dbReference type="EMBL" id="QTSX02004302">
    <property type="protein sequence ID" value="KAJ9066194.1"/>
    <property type="molecule type" value="Genomic_DNA"/>
</dbReference>
<comment type="caution">
    <text evidence="1">The sequence shown here is derived from an EMBL/GenBank/DDBJ whole genome shotgun (WGS) entry which is preliminary data.</text>
</comment>
<evidence type="ECO:0000313" key="2">
    <source>
        <dbReference type="Proteomes" id="UP001165960"/>
    </source>
</evidence>
<reference evidence="1" key="1">
    <citation type="submission" date="2022-04" db="EMBL/GenBank/DDBJ databases">
        <title>Genome of the entomopathogenic fungus Entomophthora muscae.</title>
        <authorList>
            <person name="Elya C."/>
            <person name="Lovett B.R."/>
            <person name="Lee E."/>
            <person name="Macias A.M."/>
            <person name="Hajek A.E."/>
            <person name="De Bivort B.L."/>
            <person name="Kasson M.T."/>
            <person name="De Fine Licht H.H."/>
            <person name="Stajich J.E."/>
        </authorList>
    </citation>
    <scope>NUCLEOTIDE SEQUENCE</scope>
    <source>
        <strain evidence="1">Berkeley</strain>
    </source>
</reference>
<keyword evidence="1" id="KW-0251">Elongation factor</keyword>
<keyword evidence="1" id="KW-0648">Protein biosynthesis</keyword>